<name>A0A6J6UW63_9ZZZZ</name>
<dbReference type="AlphaFoldDB" id="A0A6J6UW63"/>
<dbReference type="PANTHER" id="PTHR31223">
    <property type="entry name" value="LOG FAMILY PROTEIN YJL055W"/>
    <property type="match status" value="1"/>
</dbReference>
<dbReference type="InterPro" id="IPR031100">
    <property type="entry name" value="LOG_fam"/>
</dbReference>
<gene>
    <name evidence="1" type="ORF">UFOPK2894_00023</name>
    <name evidence="2" type="ORF">UFOPK4295_00578</name>
</gene>
<dbReference type="GO" id="GO:0009691">
    <property type="term" value="P:cytokinin biosynthetic process"/>
    <property type="evidence" value="ECO:0007669"/>
    <property type="project" value="InterPro"/>
</dbReference>
<evidence type="ECO:0000313" key="2">
    <source>
        <dbReference type="EMBL" id="CAB5047796.1"/>
    </source>
</evidence>
<protein>
    <submittedName>
        <fullName evidence="1">Unannotated protein</fullName>
    </submittedName>
</protein>
<accession>A0A6J6UW63</accession>
<dbReference type="Pfam" id="PF03641">
    <property type="entry name" value="Lysine_decarbox"/>
    <property type="match status" value="1"/>
</dbReference>
<dbReference type="GO" id="GO:0005829">
    <property type="term" value="C:cytosol"/>
    <property type="evidence" value="ECO:0007669"/>
    <property type="project" value="TreeGrafter"/>
</dbReference>
<dbReference type="Gene3D" id="3.40.50.450">
    <property type="match status" value="1"/>
</dbReference>
<dbReference type="EMBL" id="CAEZZQ010000001">
    <property type="protein sequence ID" value="CAB4763325.1"/>
    <property type="molecule type" value="Genomic_DNA"/>
</dbReference>
<proteinExistence type="predicted"/>
<dbReference type="NCBIfam" id="TIGR00730">
    <property type="entry name" value="Rossman fold protein, TIGR00730 family"/>
    <property type="match status" value="1"/>
</dbReference>
<sequence>MTEYKVCVYCSSSLDIDKKYIDLAREVGMEIANRGWGLVSGGGNVSMMGAVAQGARAGGGHTLGIIPRALIEREVGDQDSDELIIVDDMRIRKGLMETHSHAFLALPGGIGTLEELFEIWVGRYLSFHSQPVVVLDPFDDFAFLHLQIDHLAKKGFIKSGQREIIKWTKSVNEALDACERQSN</sequence>
<dbReference type="SUPFAM" id="SSF102405">
    <property type="entry name" value="MCP/YpsA-like"/>
    <property type="match status" value="1"/>
</dbReference>
<reference evidence="1" key="1">
    <citation type="submission" date="2020-05" db="EMBL/GenBank/DDBJ databases">
        <authorList>
            <person name="Chiriac C."/>
            <person name="Salcher M."/>
            <person name="Ghai R."/>
            <person name="Kavagutti S V."/>
        </authorList>
    </citation>
    <scope>NUCLEOTIDE SEQUENCE</scope>
</reference>
<dbReference type="EMBL" id="CAFBQF010000022">
    <property type="protein sequence ID" value="CAB5047796.1"/>
    <property type="molecule type" value="Genomic_DNA"/>
</dbReference>
<dbReference type="InterPro" id="IPR005269">
    <property type="entry name" value="LOG"/>
</dbReference>
<dbReference type="PANTHER" id="PTHR31223:SF70">
    <property type="entry name" value="LOG FAMILY PROTEIN YJL055W"/>
    <property type="match status" value="1"/>
</dbReference>
<organism evidence="1">
    <name type="scientific">freshwater metagenome</name>
    <dbReference type="NCBI Taxonomy" id="449393"/>
    <lineage>
        <taxon>unclassified sequences</taxon>
        <taxon>metagenomes</taxon>
        <taxon>ecological metagenomes</taxon>
    </lineage>
</organism>
<dbReference type="GO" id="GO:0016799">
    <property type="term" value="F:hydrolase activity, hydrolyzing N-glycosyl compounds"/>
    <property type="evidence" value="ECO:0007669"/>
    <property type="project" value="TreeGrafter"/>
</dbReference>
<evidence type="ECO:0000313" key="1">
    <source>
        <dbReference type="EMBL" id="CAB4763325.1"/>
    </source>
</evidence>